<evidence type="ECO:0000313" key="7">
    <source>
        <dbReference type="Proteomes" id="UP000184263"/>
    </source>
</evidence>
<dbReference type="OrthoDB" id="9773308at2"/>
<evidence type="ECO:0000256" key="1">
    <source>
        <dbReference type="ARBA" id="ARBA00022491"/>
    </source>
</evidence>
<dbReference type="SMART" id="SM00422">
    <property type="entry name" value="HTH_MERR"/>
    <property type="match status" value="1"/>
</dbReference>
<proteinExistence type="predicted"/>
<dbReference type="AlphaFoldDB" id="A0A1M6VEJ9"/>
<feature type="domain" description="HTH merR-type" evidence="5">
    <location>
        <begin position="5"/>
        <end position="59"/>
    </location>
</feature>
<keyword evidence="2" id="KW-0805">Transcription regulation</keyword>
<dbReference type="PANTHER" id="PTHR30204">
    <property type="entry name" value="REDOX-CYCLING DRUG-SENSING TRANSCRIPTIONAL ACTIVATOR SOXR"/>
    <property type="match status" value="1"/>
</dbReference>
<keyword evidence="3" id="KW-0238">DNA-binding</keyword>
<sequence>MNGHLFRIGEVAKVFHIPVKTLRFYSEMGLLPPAYVDESSGYRYYSVEQFVRIDLVRNS</sequence>
<keyword evidence="1" id="KW-0678">Repressor</keyword>
<organism evidence="6 7">
    <name type="scientific">Selenomonas ruminantium</name>
    <dbReference type="NCBI Taxonomy" id="971"/>
    <lineage>
        <taxon>Bacteria</taxon>
        <taxon>Bacillati</taxon>
        <taxon>Bacillota</taxon>
        <taxon>Negativicutes</taxon>
        <taxon>Selenomonadales</taxon>
        <taxon>Selenomonadaceae</taxon>
        <taxon>Selenomonas</taxon>
    </lineage>
</organism>
<dbReference type="InterPro" id="IPR047057">
    <property type="entry name" value="MerR_fam"/>
</dbReference>
<dbReference type="InterPro" id="IPR009061">
    <property type="entry name" value="DNA-bd_dom_put_sf"/>
</dbReference>
<evidence type="ECO:0000256" key="3">
    <source>
        <dbReference type="ARBA" id="ARBA00023125"/>
    </source>
</evidence>
<evidence type="ECO:0000256" key="2">
    <source>
        <dbReference type="ARBA" id="ARBA00023015"/>
    </source>
</evidence>
<protein>
    <submittedName>
        <fullName evidence="6">MerR family regulatory protein</fullName>
    </submittedName>
</protein>
<dbReference type="Gene3D" id="1.10.1660.10">
    <property type="match status" value="1"/>
</dbReference>
<name>A0A1M6VEJ9_SELRU</name>
<evidence type="ECO:0000256" key="4">
    <source>
        <dbReference type="ARBA" id="ARBA00023163"/>
    </source>
</evidence>
<keyword evidence="4" id="KW-0804">Transcription</keyword>
<reference evidence="6 7" key="1">
    <citation type="submission" date="2016-11" db="EMBL/GenBank/DDBJ databases">
        <authorList>
            <person name="Jaros S."/>
            <person name="Januszkiewicz K."/>
            <person name="Wedrychowicz H."/>
        </authorList>
    </citation>
    <scope>NUCLEOTIDE SEQUENCE [LARGE SCALE GENOMIC DNA]</scope>
    <source>
        <strain evidence="6 7">HD4</strain>
    </source>
</reference>
<accession>A0A1M6VEJ9</accession>
<evidence type="ECO:0000259" key="5">
    <source>
        <dbReference type="PROSITE" id="PS50937"/>
    </source>
</evidence>
<dbReference type="GO" id="GO:0003677">
    <property type="term" value="F:DNA binding"/>
    <property type="evidence" value="ECO:0007669"/>
    <property type="project" value="UniProtKB-KW"/>
</dbReference>
<dbReference type="SUPFAM" id="SSF46955">
    <property type="entry name" value="Putative DNA-binding domain"/>
    <property type="match status" value="1"/>
</dbReference>
<dbReference type="Pfam" id="PF13411">
    <property type="entry name" value="MerR_1"/>
    <property type="match status" value="1"/>
</dbReference>
<evidence type="ECO:0000313" key="6">
    <source>
        <dbReference type="EMBL" id="SHK79953.1"/>
    </source>
</evidence>
<dbReference type="RefSeq" id="WP_073090599.1">
    <property type="nucleotide sequence ID" value="NZ_FRBC01000018.1"/>
</dbReference>
<gene>
    <name evidence="6" type="ORF">SAMN05216582_11829</name>
</gene>
<dbReference type="InterPro" id="IPR000551">
    <property type="entry name" value="MerR-type_HTH_dom"/>
</dbReference>
<dbReference type="EMBL" id="FRBC01000018">
    <property type="protein sequence ID" value="SHK79953.1"/>
    <property type="molecule type" value="Genomic_DNA"/>
</dbReference>
<dbReference type="PROSITE" id="PS50937">
    <property type="entry name" value="HTH_MERR_2"/>
    <property type="match status" value="1"/>
</dbReference>
<dbReference type="GO" id="GO:0003700">
    <property type="term" value="F:DNA-binding transcription factor activity"/>
    <property type="evidence" value="ECO:0007669"/>
    <property type="project" value="InterPro"/>
</dbReference>
<dbReference type="PANTHER" id="PTHR30204:SF69">
    <property type="entry name" value="MERR-FAMILY TRANSCRIPTIONAL REGULATOR"/>
    <property type="match status" value="1"/>
</dbReference>
<dbReference type="Proteomes" id="UP000184263">
    <property type="component" value="Unassembled WGS sequence"/>
</dbReference>